<dbReference type="InterPro" id="IPR036397">
    <property type="entry name" value="RNaseH_sf"/>
</dbReference>
<organism evidence="2 3">
    <name type="scientific">Ditylenchus dipsaci</name>
    <dbReference type="NCBI Taxonomy" id="166011"/>
    <lineage>
        <taxon>Eukaryota</taxon>
        <taxon>Metazoa</taxon>
        <taxon>Ecdysozoa</taxon>
        <taxon>Nematoda</taxon>
        <taxon>Chromadorea</taxon>
        <taxon>Rhabditida</taxon>
        <taxon>Tylenchina</taxon>
        <taxon>Tylenchomorpha</taxon>
        <taxon>Sphaerularioidea</taxon>
        <taxon>Anguinidae</taxon>
        <taxon>Anguininae</taxon>
        <taxon>Ditylenchus</taxon>
    </lineage>
</organism>
<dbReference type="AlphaFoldDB" id="A0A915CW68"/>
<keyword evidence="2" id="KW-1185">Reference proteome</keyword>
<dbReference type="Gene3D" id="3.30.420.10">
    <property type="entry name" value="Ribonuclease H-like superfamily/Ribonuclease H"/>
    <property type="match status" value="1"/>
</dbReference>
<feature type="domain" description="Tc1-like transposase DDE" evidence="1">
    <location>
        <begin position="12"/>
        <end position="70"/>
    </location>
</feature>
<accession>A0A915CW68</accession>
<dbReference type="GO" id="GO:0003676">
    <property type="term" value="F:nucleic acid binding"/>
    <property type="evidence" value="ECO:0007669"/>
    <property type="project" value="InterPro"/>
</dbReference>
<reference evidence="3" key="1">
    <citation type="submission" date="2022-11" db="UniProtKB">
        <authorList>
            <consortium name="WormBaseParasite"/>
        </authorList>
    </citation>
    <scope>IDENTIFICATION</scope>
</reference>
<evidence type="ECO:0000313" key="3">
    <source>
        <dbReference type="WBParaSite" id="jg1281"/>
    </source>
</evidence>
<sequence>MLPDASTRLAEDWIFQHDNDPKHASKLVKKFLSDNNVDVLKWPAQSPDLNPIEHLWKELDRRIRNRTRKKTGELFNALSKEWSKIFLDVVMKLLDSVPRRCEAVIAAKGTQLSIECVSMVFP</sequence>
<name>A0A915CW68_9BILA</name>
<dbReference type="InterPro" id="IPR038717">
    <property type="entry name" value="Tc1-like_DDE_dom"/>
</dbReference>
<dbReference type="Proteomes" id="UP000887574">
    <property type="component" value="Unplaced"/>
</dbReference>
<proteinExistence type="predicted"/>
<evidence type="ECO:0000313" key="2">
    <source>
        <dbReference type="Proteomes" id="UP000887574"/>
    </source>
</evidence>
<dbReference type="WBParaSite" id="jg1281">
    <property type="protein sequence ID" value="jg1281"/>
    <property type="gene ID" value="jg1281"/>
</dbReference>
<protein>
    <submittedName>
        <fullName evidence="3">Tc1-like transposase DDE domain-containing protein</fullName>
    </submittedName>
</protein>
<dbReference type="Pfam" id="PF13358">
    <property type="entry name" value="DDE_3"/>
    <property type="match status" value="1"/>
</dbReference>
<evidence type="ECO:0000259" key="1">
    <source>
        <dbReference type="Pfam" id="PF13358"/>
    </source>
</evidence>